<dbReference type="EMBL" id="JAPWTJ010000220">
    <property type="protein sequence ID" value="KAJ8980938.1"/>
    <property type="molecule type" value="Genomic_DNA"/>
</dbReference>
<sequence length="179" mass="19949">MLDIRKIVTFHQRNTVTRRLFFLLVALTAASVSSQGGFGGLGGYGGFGELGVVIIIWRNMLTIGPTPNSNQMWKWKYKSKCQYVLLTNYCLDPDSGAPPHYHYDYAVHDPKHHDIKSQYEVRDGKETKGRYELLQPDGRKRIVEYIVGKHGANYNVRYEGHSSHGGIGALSGSGGGLGY</sequence>
<dbReference type="InterPro" id="IPR051217">
    <property type="entry name" value="Insect_Cuticle_Struc_Prot"/>
</dbReference>
<keyword evidence="4" id="KW-1185">Reference proteome</keyword>
<evidence type="ECO:0000256" key="1">
    <source>
        <dbReference type="ARBA" id="ARBA00022460"/>
    </source>
</evidence>
<evidence type="ECO:0000256" key="2">
    <source>
        <dbReference type="PROSITE-ProRule" id="PRU00497"/>
    </source>
</evidence>
<proteinExistence type="predicted"/>
<dbReference type="PANTHER" id="PTHR12236:SF80">
    <property type="entry name" value="CUTICULAR PROTEIN 62BC, ISOFORM A"/>
    <property type="match status" value="1"/>
</dbReference>
<dbReference type="PANTHER" id="PTHR12236">
    <property type="entry name" value="STRUCTURAL CONTITUENT OF CUTICLE"/>
    <property type="match status" value="1"/>
</dbReference>
<organism evidence="3 4">
    <name type="scientific">Molorchus minor</name>
    <dbReference type="NCBI Taxonomy" id="1323400"/>
    <lineage>
        <taxon>Eukaryota</taxon>
        <taxon>Metazoa</taxon>
        <taxon>Ecdysozoa</taxon>
        <taxon>Arthropoda</taxon>
        <taxon>Hexapoda</taxon>
        <taxon>Insecta</taxon>
        <taxon>Pterygota</taxon>
        <taxon>Neoptera</taxon>
        <taxon>Endopterygota</taxon>
        <taxon>Coleoptera</taxon>
        <taxon>Polyphaga</taxon>
        <taxon>Cucujiformia</taxon>
        <taxon>Chrysomeloidea</taxon>
        <taxon>Cerambycidae</taxon>
        <taxon>Lamiinae</taxon>
        <taxon>Monochamini</taxon>
        <taxon>Molorchus</taxon>
    </lineage>
</organism>
<evidence type="ECO:0000313" key="4">
    <source>
        <dbReference type="Proteomes" id="UP001162164"/>
    </source>
</evidence>
<name>A0ABQ9JSG4_9CUCU</name>
<keyword evidence="1 2" id="KW-0193">Cuticle</keyword>
<dbReference type="Pfam" id="PF00379">
    <property type="entry name" value="Chitin_bind_4"/>
    <property type="match status" value="1"/>
</dbReference>
<dbReference type="InterPro" id="IPR000618">
    <property type="entry name" value="Insect_cuticle"/>
</dbReference>
<evidence type="ECO:0000313" key="3">
    <source>
        <dbReference type="EMBL" id="KAJ8980938.1"/>
    </source>
</evidence>
<comment type="caution">
    <text evidence="3">The sequence shown here is derived from an EMBL/GenBank/DDBJ whole genome shotgun (WGS) entry which is preliminary data.</text>
</comment>
<gene>
    <name evidence="3" type="ORF">NQ317_000948</name>
</gene>
<reference evidence="3" key="1">
    <citation type="journal article" date="2023" name="Insect Mol. Biol.">
        <title>Genome sequencing provides insights into the evolution of gene families encoding plant cell wall-degrading enzymes in longhorned beetles.</title>
        <authorList>
            <person name="Shin N.R."/>
            <person name="Okamura Y."/>
            <person name="Kirsch R."/>
            <person name="Pauchet Y."/>
        </authorList>
    </citation>
    <scope>NUCLEOTIDE SEQUENCE</scope>
    <source>
        <strain evidence="3">MMC_N1</strain>
    </source>
</reference>
<dbReference type="PROSITE" id="PS51155">
    <property type="entry name" value="CHIT_BIND_RR_2"/>
    <property type="match status" value="1"/>
</dbReference>
<protein>
    <submittedName>
        <fullName evidence="3">Uncharacterized protein</fullName>
    </submittedName>
</protein>
<dbReference type="Proteomes" id="UP001162164">
    <property type="component" value="Unassembled WGS sequence"/>
</dbReference>
<accession>A0ABQ9JSG4</accession>